<dbReference type="Pfam" id="PF00149">
    <property type="entry name" value="Metallophos"/>
    <property type="match status" value="1"/>
</dbReference>
<gene>
    <name evidence="3" type="ORF">IBL26_11555</name>
</gene>
<protein>
    <submittedName>
        <fullName evidence="3">DNA repair exonuclease</fullName>
    </submittedName>
</protein>
<dbReference type="Gene3D" id="3.60.21.10">
    <property type="match status" value="1"/>
</dbReference>
<dbReference type="InterPro" id="IPR029052">
    <property type="entry name" value="Metallo-depent_PP-like"/>
</dbReference>
<feature type="domain" description="Calcineurin-like phosphoesterase" evidence="2">
    <location>
        <begin position="1"/>
        <end position="193"/>
    </location>
</feature>
<keyword evidence="4" id="KW-1185">Reference proteome</keyword>
<proteinExistence type="predicted"/>
<dbReference type="InterPro" id="IPR050535">
    <property type="entry name" value="DNA_Repair-Maintenance_Comp"/>
</dbReference>
<organism evidence="3 4">
    <name type="scientific">Teichococcus aerophilus</name>
    <dbReference type="NCBI Taxonomy" id="1224513"/>
    <lineage>
        <taxon>Bacteria</taxon>
        <taxon>Pseudomonadati</taxon>
        <taxon>Pseudomonadota</taxon>
        <taxon>Alphaproteobacteria</taxon>
        <taxon>Acetobacterales</taxon>
        <taxon>Roseomonadaceae</taxon>
        <taxon>Roseomonas</taxon>
    </lineage>
</organism>
<dbReference type="InterPro" id="IPR014576">
    <property type="entry name" value="Pesterase_YhaO"/>
</dbReference>
<evidence type="ECO:0000259" key="2">
    <source>
        <dbReference type="Pfam" id="PF00149"/>
    </source>
</evidence>
<keyword evidence="3" id="KW-0269">Exonuclease</keyword>
<reference evidence="3 4" key="1">
    <citation type="journal article" date="2013" name="Int. J. Syst. Evol. Microbiol.">
        <title>Roseomonas aerophila sp. nov., isolated from air.</title>
        <authorList>
            <person name="Kim S.J."/>
            <person name="Weon H.Y."/>
            <person name="Ahn J.H."/>
            <person name="Hong S.B."/>
            <person name="Seok S.J."/>
            <person name="Whang K.S."/>
            <person name="Kwon S.W."/>
        </authorList>
    </citation>
    <scope>NUCLEOTIDE SEQUENCE [LARGE SCALE GENOMIC DNA]</scope>
    <source>
        <strain evidence="3 4">NBRC 108923</strain>
    </source>
</reference>
<dbReference type="CDD" id="cd00840">
    <property type="entry name" value="MPP_Mre11_N"/>
    <property type="match status" value="1"/>
</dbReference>
<dbReference type="PIRSF" id="PIRSF033091">
    <property type="entry name" value="Pesterase_YhaO"/>
    <property type="match status" value="1"/>
</dbReference>
<dbReference type="PANTHER" id="PTHR30337">
    <property type="entry name" value="COMPONENT OF ATP-DEPENDENT DSDNA EXONUCLEASE"/>
    <property type="match status" value="1"/>
</dbReference>
<dbReference type="RefSeq" id="WP_187784640.1">
    <property type="nucleotide sequence ID" value="NZ_JACTVA010000018.1"/>
</dbReference>
<dbReference type="GO" id="GO:0004527">
    <property type="term" value="F:exonuclease activity"/>
    <property type="evidence" value="ECO:0007669"/>
    <property type="project" value="UniProtKB-KW"/>
</dbReference>
<sequence>MKFLHAADIHLDSPLLGLQARDDLPAEVLRHSTRRAFEAMIQLAIAEDVAFVVIAGDLYDGDWKDFSTGLFFAEQMRKLGRPCFLLRGNHDAASVITRSLPLPPNVREFSSRTCQTFELAEHGVALHGYSFPHRAVPEDLSASYPPPRPGMLNIGVLHSSGEDPGEHQVYAPCRVANLALKGYDYWALGHIHARQVLHERPWIVFPGNLQGRHAREVGPKGCTLVTVEDRRVLAVEHRPVDVLRWVGLEVDATGLDQDELTAALGEAVRAALDGAAGQPHIARLTLTGATALHGALLGDTDRLAAECRSVALGLGQDVWVEAVKLRTRLPPGSEDDMLAPLQDAFLAGLDEPALVDSLLRDLSELRQRLPPEARAALDLAEDAAGLRALAGDAWALAAERLAESDPA</sequence>
<keyword evidence="1" id="KW-0378">Hydrolase</keyword>
<evidence type="ECO:0000256" key="1">
    <source>
        <dbReference type="ARBA" id="ARBA00022801"/>
    </source>
</evidence>
<name>A0ABR7RLK3_9PROT</name>
<accession>A0ABR7RLK3</accession>
<dbReference type="EMBL" id="JACTVA010000018">
    <property type="protein sequence ID" value="MBC9207471.1"/>
    <property type="molecule type" value="Genomic_DNA"/>
</dbReference>
<evidence type="ECO:0000313" key="4">
    <source>
        <dbReference type="Proteomes" id="UP000626026"/>
    </source>
</evidence>
<evidence type="ECO:0000313" key="3">
    <source>
        <dbReference type="EMBL" id="MBC9207471.1"/>
    </source>
</evidence>
<dbReference type="InterPro" id="IPR004843">
    <property type="entry name" value="Calcineurin-like_PHP"/>
</dbReference>
<dbReference type="InterPro" id="IPR041796">
    <property type="entry name" value="Mre11_N"/>
</dbReference>
<dbReference type="PANTHER" id="PTHR30337:SF7">
    <property type="entry name" value="PHOSPHOESTERASE"/>
    <property type="match status" value="1"/>
</dbReference>
<dbReference type="SUPFAM" id="SSF56300">
    <property type="entry name" value="Metallo-dependent phosphatases"/>
    <property type="match status" value="1"/>
</dbReference>
<keyword evidence="3" id="KW-0540">Nuclease</keyword>
<comment type="caution">
    <text evidence="3">The sequence shown here is derived from an EMBL/GenBank/DDBJ whole genome shotgun (WGS) entry which is preliminary data.</text>
</comment>
<dbReference type="Proteomes" id="UP000626026">
    <property type="component" value="Unassembled WGS sequence"/>
</dbReference>